<proteinExistence type="predicted"/>
<feature type="non-terminal residue" evidence="2">
    <location>
        <position position="1"/>
    </location>
</feature>
<evidence type="ECO:0000313" key="3">
    <source>
        <dbReference type="Proteomes" id="UP001142489"/>
    </source>
</evidence>
<evidence type="ECO:0000256" key="1">
    <source>
        <dbReference type="SAM" id="MobiDB-lite"/>
    </source>
</evidence>
<dbReference type="AlphaFoldDB" id="A0A9Q1AY16"/>
<evidence type="ECO:0000313" key="2">
    <source>
        <dbReference type="EMBL" id="KAJ7319989.1"/>
    </source>
</evidence>
<dbReference type="Gene3D" id="3.30.70.1820">
    <property type="entry name" value="L1 transposable element, RRM domain"/>
    <property type="match status" value="1"/>
</dbReference>
<keyword evidence="3" id="KW-1185">Reference proteome</keyword>
<accession>A0A9Q1AY16</accession>
<comment type="caution">
    <text evidence="2">The sequence shown here is derived from an EMBL/GenBank/DDBJ whole genome shotgun (WGS) entry which is preliminary data.</text>
</comment>
<dbReference type="PANTHER" id="PTHR11505">
    <property type="entry name" value="L1 TRANSPOSABLE ELEMENT-RELATED"/>
    <property type="match status" value="1"/>
</dbReference>
<dbReference type="OrthoDB" id="9909646at2759"/>
<protein>
    <submittedName>
        <fullName evidence="2">Uncharacterized protein</fullName>
    </submittedName>
</protein>
<dbReference type="Gene3D" id="1.20.1260.10">
    <property type="match status" value="1"/>
</dbReference>
<dbReference type="EMBL" id="JAPFRF010000010">
    <property type="protein sequence ID" value="KAJ7319989.1"/>
    <property type="molecule type" value="Genomic_DNA"/>
</dbReference>
<dbReference type="InterPro" id="IPR012347">
    <property type="entry name" value="Ferritin-like"/>
</dbReference>
<gene>
    <name evidence="2" type="ORF">JRQ81_019500</name>
</gene>
<feature type="region of interest" description="Disordered" evidence="1">
    <location>
        <begin position="1"/>
        <end position="29"/>
    </location>
</feature>
<name>A0A9Q1AY16_9SAUR</name>
<reference evidence="2" key="1">
    <citation type="journal article" date="2023" name="DNA Res.">
        <title>Chromosome-level genome assembly of Phrynocephalus forsythii using third-generation DNA sequencing and Hi-C analysis.</title>
        <authorList>
            <person name="Qi Y."/>
            <person name="Zhao W."/>
            <person name="Zhao Y."/>
            <person name="Niu C."/>
            <person name="Cao S."/>
            <person name="Zhang Y."/>
        </authorList>
    </citation>
    <scope>NUCLEOTIDE SEQUENCE</scope>
    <source>
        <tissue evidence="2">Muscle</tissue>
    </source>
</reference>
<organism evidence="2 3">
    <name type="scientific">Phrynocephalus forsythii</name>
    <dbReference type="NCBI Taxonomy" id="171643"/>
    <lineage>
        <taxon>Eukaryota</taxon>
        <taxon>Metazoa</taxon>
        <taxon>Chordata</taxon>
        <taxon>Craniata</taxon>
        <taxon>Vertebrata</taxon>
        <taxon>Euteleostomi</taxon>
        <taxon>Lepidosauria</taxon>
        <taxon>Squamata</taxon>
        <taxon>Bifurcata</taxon>
        <taxon>Unidentata</taxon>
        <taxon>Episquamata</taxon>
        <taxon>Toxicofera</taxon>
        <taxon>Iguania</taxon>
        <taxon>Acrodonta</taxon>
        <taxon>Agamidae</taxon>
        <taxon>Agaminae</taxon>
        <taxon>Phrynocephalus</taxon>
    </lineage>
</organism>
<sequence length="290" mass="33373">SDRSLGRLSHIEGSSALQEEEKGGENPSCTMEKKFEQQLSVLTEGLEALGGLPKDIKQISEDCKFFKKEFQSLNTKIEKIQADFKNFDKRVTQVQNLAKQNEDGIQKQKKYLEEINKKVTYLEDSSRHSNIKIMNFALKKRDNLKEEVISWINTTMKSQFVREEDVERINFLGSPQVQPRPIILKFSNYAKKEEFLRAIRSKPELLSYNGTSVQLYQDLSYATSQWRKNMRPVTAVLIKNNLKYSWGYPVFIKIWKDGVLHKIYSPEEGKHLLAAWGLSQEDPGAATSSG</sequence>
<dbReference type="InterPro" id="IPR004244">
    <property type="entry name" value="Transposase_22"/>
</dbReference>
<dbReference type="Proteomes" id="UP001142489">
    <property type="component" value="Unassembled WGS sequence"/>
</dbReference>